<evidence type="ECO:0000256" key="5">
    <source>
        <dbReference type="ARBA" id="ARBA00023004"/>
    </source>
</evidence>
<dbReference type="Pfam" id="PF00034">
    <property type="entry name" value="Cytochrom_C"/>
    <property type="match status" value="1"/>
</dbReference>
<evidence type="ECO:0000313" key="8">
    <source>
        <dbReference type="EMBL" id="CAA6801339.1"/>
    </source>
</evidence>
<dbReference type="AlphaFoldDB" id="A0A6S6S9Y8"/>
<dbReference type="SUPFAM" id="SSF46626">
    <property type="entry name" value="Cytochrome c"/>
    <property type="match status" value="1"/>
</dbReference>
<gene>
    <name evidence="8" type="ORF">HELGO_WM10256</name>
</gene>
<reference evidence="8" key="1">
    <citation type="submission" date="2020-01" db="EMBL/GenBank/DDBJ databases">
        <authorList>
            <person name="Meier V. D."/>
            <person name="Meier V D."/>
        </authorList>
    </citation>
    <scope>NUCLEOTIDE SEQUENCE</scope>
    <source>
        <strain evidence="8">HLG_WM_MAG_05</strain>
    </source>
</reference>
<dbReference type="InterPro" id="IPR009056">
    <property type="entry name" value="Cyt_c-like_dom"/>
</dbReference>
<dbReference type="PANTHER" id="PTHR33751:SF9">
    <property type="entry name" value="CYTOCHROME C4"/>
    <property type="match status" value="1"/>
</dbReference>
<dbReference type="PROSITE" id="PS51007">
    <property type="entry name" value="CYTC"/>
    <property type="match status" value="1"/>
</dbReference>
<evidence type="ECO:0000259" key="7">
    <source>
        <dbReference type="PROSITE" id="PS51007"/>
    </source>
</evidence>
<keyword evidence="4" id="KW-0249">Electron transport</keyword>
<dbReference type="InterPro" id="IPR036909">
    <property type="entry name" value="Cyt_c-like_dom_sf"/>
</dbReference>
<sequence>MRKIILLTLTSILLFATSEELYRNCASCHGKNGELAALSQSKVITGQDKNLSIKQLVAYKNGELDKYGLGNIMKLQLMLLNEENIEDLAEYISKMQPKESVKE</sequence>
<keyword evidence="1" id="KW-0813">Transport</keyword>
<dbReference type="InterPro" id="IPR050597">
    <property type="entry name" value="Cytochrome_c_Oxidase_Subunit"/>
</dbReference>
<name>A0A6S6S9Y8_9BACT</name>
<dbReference type="Gene3D" id="1.10.760.10">
    <property type="entry name" value="Cytochrome c-like domain"/>
    <property type="match status" value="1"/>
</dbReference>
<organism evidence="8">
    <name type="scientific">uncultured Sulfurovum sp</name>
    <dbReference type="NCBI Taxonomy" id="269237"/>
    <lineage>
        <taxon>Bacteria</taxon>
        <taxon>Pseudomonadati</taxon>
        <taxon>Campylobacterota</taxon>
        <taxon>Epsilonproteobacteria</taxon>
        <taxon>Campylobacterales</taxon>
        <taxon>Sulfurovaceae</taxon>
        <taxon>Sulfurovum</taxon>
        <taxon>environmental samples</taxon>
    </lineage>
</organism>
<dbReference type="GO" id="GO:0046872">
    <property type="term" value="F:metal ion binding"/>
    <property type="evidence" value="ECO:0007669"/>
    <property type="project" value="UniProtKB-KW"/>
</dbReference>
<evidence type="ECO:0000256" key="1">
    <source>
        <dbReference type="ARBA" id="ARBA00022448"/>
    </source>
</evidence>
<dbReference type="GO" id="GO:0009055">
    <property type="term" value="F:electron transfer activity"/>
    <property type="evidence" value="ECO:0007669"/>
    <property type="project" value="InterPro"/>
</dbReference>
<evidence type="ECO:0000256" key="3">
    <source>
        <dbReference type="ARBA" id="ARBA00022723"/>
    </source>
</evidence>
<evidence type="ECO:0000256" key="4">
    <source>
        <dbReference type="ARBA" id="ARBA00022982"/>
    </source>
</evidence>
<evidence type="ECO:0000256" key="6">
    <source>
        <dbReference type="PROSITE-ProRule" id="PRU00433"/>
    </source>
</evidence>
<keyword evidence="5 6" id="KW-0408">Iron</keyword>
<accession>A0A6S6S9Y8</accession>
<protein>
    <recommendedName>
        <fullName evidence="7">Cytochrome c domain-containing protein</fullName>
    </recommendedName>
</protein>
<proteinExistence type="predicted"/>
<feature type="domain" description="Cytochrome c" evidence="7">
    <location>
        <begin position="13"/>
        <end position="96"/>
    </location>
</feature>
<keyword evidence="2 6" id="KW-0349">Heme</keyword>
<dbReference type="GO" id="GO:0020037">
    <property type="term" value="F:heme binding"/>
    <property type="evidence" value="ECO:0007669"/>
    <property type="project" value="InterPro"/>
</dbReference>
<evidence type="ECO:0000256" key="2">
    <source>
        <dbReference type="ARBA" id="ARBA00022617"/>
    </source>
</evidence>
<keyword evidence="3 6" id="KW-0479">Metal-binding</keyword>
<dbReference type="PANTHER" id="PTHR33751">
    <property type="entry name" value="CBB3-TYPE CYTOCHROME C OXIDASE SUBUNIT FIXP"/>
    <property type="match status" value="1"/>
</dbReference>
<dbReference type="EMBL" id="CACVAU010000003">
    <property type="protein sequence ID" value="CAA6801339.1"/>
    <property type="molecule type" value="Genomic_DNA"/>
</dbReference>